<gene>
    <name evidence="3" type="ORF">LDX50_25805</name>
</gene>
<dbReference type="PANTHER" id="PTHR35024:SF4">
    <property type="entry name" value="POLYMER-FORMING CYTOSKELETAL PROTEIN"/>
    <property type="match status" value="1"/>
</dbReference>
<dbReference type="AlphaFoldDB" id="A0A9X1HXL2"/>
<dbReference type="InterPro" id="IPR007607">
    <property type="entry name" value="BacA/B"/>
</dbReference>
<dbReference type="EMBL" id="JAIXNE010000005">
    <property type="protein sequence ID" value="MCA6078314.1"/>
    <property type="molecule type" value="Genomic_DNA"/>
</dbReference>
<dbReference type="RefSeq" id="WP_225699168.1">
    <property type="nucleotide sequence ID" value="NZ_JAIXNE010000005.1"/>
</dbReference>
<feature type="region of interest" description="Disordered" evidence="2">
    <location>
        <begin position="122"/>
        <end position="146"/>
    </location>
</feature>
<evidence type="ECO:0000313" key="3">
    <source>
        <dbReference type="EMBL" id="MCA6078314.1"/>
    </source>
</evidence>
<name>A0A9X1HXL2_9BACT</name>
<dbReference type="PANTHER" id="PTHR35024">
    <property type="entry name" value="HYPOTHETICAL CYTOSOLIC PROTEIN"/>
    <property type="match status" value="1"/>
</dbReference>
<comment type="similarity">
    <text evidence="1">Belongs to the bactofilin family.</text>
</comment>
<dbReference type="Proteomes" id="UP001139409">
    <property type="component" value="Unassembled WGS sequence"/>
</dbReference>
<accession>A0A9X1HXL2</accession>
<reference evidence="3" key="1">
    <citation type="submission" date="2021-09" db="EMBL/GenBank/DDBJ databases">
        <title>Fulvivirga sp. isolated from coastal sediment.</title>
        <authorList>
            <person name="Yu H."/>
        </authorList>
    </citation>
    <scope>NUCLEOTIDE SEQUENCE</scope>
    <source>
        <strain evidence="3">1062</strain>
    </source>
</reference>
<keyword evidence="4" id="KW-1185">Reference proteome</keyword>
<proteinExistence type="inferred from homology"/>
<evidence type="ECO:0000313" key="4">
    <source>
        <dbReference type="Proteomes" id="UP001139409"/>
    </source>
</evidence>
<evidence type="ECO:0000256" key="2">
    <source>
        <dbReference type="SAM" id="MobiDB-lite"/>
    </source>
</evidence>
<comment type="caution">
    <text evidence="3">The sequence shown here is derived from an EMBL/GenBank/DDBJ whole genome shotgun (WGS) entry which is preliminary data.</text>
</comment>
<organism evidence="3 4">
    <name type="scientific">Fulvivirga sedimenti</name>
    <dbReference type="NCBI Taxonomy" id="2879465"/>
    <lineage>
        <taxon>Bacteria</taxon>
        <taxon>Pseudomonadati</taxon>
        <taxon>Bacteroidota</taxon>
        <taxon>Cytophagia</taxon>
        <taxon>Cytophagales</taxon>
        <taxon>Fulvivirgaceae</taxon>
        <taxon>Fulvivirga</taxon>
    </lineage>
</organism>
<evidence type="ECO:0000256" key="1">
    <source>
        <dbReference type="ARBA" id="ARBA00044755"/>
    </source>
</evidence>
<sequence>MFNAKDDQRNIELQSNTSNIITKGTLLEGNLDTNGNIRIEGEVKGNVKTEAKIVLGGSSKIEGDVTAQNAEVEGELKGNIRVYDTLILKPSSLIHGDITTNKLIVESGAAFNGACRMGVTANSTIPNDNGKPQQTGQSNPTRQPVS</sequence>
<dbReference type="Pfam" id="PF04519">
    <property type="entry name" value="Bactofilin"/>
    <property type="match status" value="1"/>
</dbReference>
<protein>
    <submittedName>
        <fullName evidence="3">Polymer-forming cytoskeletal protein</fullName>
    </submittedName>
</protein>